<evidence type="ECO:0000313" key="2">
    <source>
        <dbReference type="EMBL" id="MFC5368162.1"/>
    </source>
</evidence>
<organism evidence="2 3">
    <name type="scientific">Salinirubrum litoreum</name>
    <dbReference type="NCBI Taxonomy" id="1126234"/>
    <lineage>
        <taxon>Archaea</taxon>
        <taxon>Methanobacteriati</taxon>
        <taxon>Methanobacteriota</taxon>
        <taxon>Stenosarchaea group</taxon>
        <taxon>Halobacteria</taxon>
        <taxon>Halobacteriales</taxon>
        <taxon>Haloferacaceae</taxon>
        <taxon>Salinirubrum</taxon>
    </lineage>
</organism>
<dbReference type="EMBL" id="JBHSKX010000002">
    <property type="protein sequence ID" value="MFC5368162.1"/>
    <property type="molecule type" value="Genomic_DNA"/>
</dbReference>
<dbReference type="PANTHER" id="PTHR43433">
    <property type="entry name" value="HYDROLASE, ALPHA/BETA FOLD FAMILY PROTEIN"/>
    <property type="match status" value="1"/>
</dbReference>
<keyword evidence="2" id="KW-0378">Hydrolase</keyword>
<keyword evidence="3" id="KW-1185">Reference proteome</keyword>
<dbReference type="RefSeq" id="WP_227230398.1">
    <property type="nucleotide sequence ID" value="NZ_JAJCVJ010000002.1"/>
</dbReference>
<protein>
    <submittedName>
        <fullName evidence="2">Alpha/beta fold hydrolase</fullName>
    </submittedName>
</protein>
<dbReference type="Pfam" id="PF00561">
    <property type="entry name" value="Abhydrolase_1"/>
    <property type="match status" value="1"/>
</dbReference>
<proteinExistence type="predicted"/>
<sequence length="263" mass="27860">MPTASNGGVSLYYETDGDGETVAFVGDAGYGGWQWGWQYGAVTGPFQSLVYDHRGTGRSDTPGGPYSVGLLTQDFECVLADAGIGSAHVVGAGLGGMVALQAALTTQRVESLALFGTAASGAGLDLDPLYADPGDRDALHAATEAAVGERFRERHPDAIDRIAHWRSEEDAGPTGWEAQTAAVADFDVRDRLYEITQPALVCHGTEDAVWPVERGEALAEDLPRGEFHALEGGGHLAHAEQSKVVEDYLLAFLGEQADAEWRS</sequence>
<dbReference type="SUPFAM" id="SSF53474">
    <property type="entry name" value="alpha/beta-Hydrolases"/>
    <property type="match status" value="1"/>
</dbReference>
<reference evidence="2 3" key="1">
    <citation type="journal article" date="2019" name="Int. J. Syst. Evol. Microbiol.">
        <title>The Global Catalogue of Microorganisms (GCM) 10K type strain sequencing project: providing services to taxonomists for standard genome sequencing and annotation.</title>
        <authorList>
            <consortium name="The Broad Institute Genomics Platform"/>
            <consortium name="The Broad Institute Genome Sequencing Center for Infectious Disease"/>
            <person name="Wu L."/>
            <person name="Ma J."/>
        </authorList>
    </citation>
    <scope>NUCLEOTIDE SEQUENCE [LARGE SCALE GENOMIC DNA]</scope>
    <source>
        <strain evidence="2 3">CGMCC 1.12237</strain>
    </source>
</reference>
<gene>
    <name evidence="2" type="ORF">ACFPJ5_14595</name>
</gene>
<dbReference type="PANTHER" id="PTHR43433:SF5">
    <property type="entry name" value="AB HYDROLASE-1 DOMAIN-CONTAINING PROTEIN"/>
    <property type="match status" value="1"/>
</dbReference>
<dbReference type="AlphaFoldDB" id="A0ABD5RDR8"/>
<name>A0ABD5RDR8_9EURY</name>
<dbReference type="Proteomes" id="UP001596201">
    <property type="component" value="Unassembled WGS sequence"/>
</dbReference>
<dbReference type="InterPro" id="IPR000073">
    <property type="entry name" value="AB_hydrolase_1"/>
</dbReference>
<dbReference type="PRINTS" id="PR00111">
    <property type="entry name" value="ABHYDROLASE"/>
</dbReference>
<dbReference type="InterPro" id="IPR029058">
    <property type="entry name" value="AB_hydrolase_fold"/>
</dbReference>
<accession>A0ABD5RDR8</accession>
<evidence type="ECO:0000313" key="3">
    <source>
        <dbReference type="Proteomes" id="UP001596201"/>
    </source>
</evidence>
<evidence type="ECO:0000259" key="1">
    <source>
        <dbReference type="Pfam" id="PF00561"/>
    </source>
</evidence>
<dbReference type="GO" id="GO:0016787">
    <property type="term" value="F:hydrolase activity"/>
    <property type="evidence" value="ECO:0007669"/>
    <property type="project" value="UniProtKB-KW"/>
</dbReference>
<feature type="domain" description="AB hydrolase-1" evidence="1">
    <location>
        <begin position="46"/>
        <end position="240"/>
    </location>
</feature>
<dbReference type="Gene3D" id="3.40.50.1820">
    <property type="entry name" value="alpha/beta hydrolase"/>
    <property type="match status" value="1"/>
</dbReference>
<comment type="caution">
    <text evidence="2">The sequence shown here is derived from an EMBL/GenBank/DDBJ whole genome shotgun (WGS) entry which is preliminary data.</text>
</comment>
<dbReference type="InterPro" id="IPR050471">
    <property type="entry name" value="AB_hydrolase"/>
</dbReference>